<dbReference type="AlphaFoldDB" id="A0ABD5NZ67"/>
<sequence>MNVLLGIVGSDESMRALRATVERTREVGDDLTIAVVEKPESDRTKEDVYAQTEELVEEAGIDAEIRTLEGDPGSALVELAERGEFDQLVIGGGTQSPMGKIRLGPITEFVLLNATTTVKLIR</sequence>
<dbReference type="GeneID" id="71853931"/>
<evidence type="ECO:0000313" key="2">
    <source>
        <dbReference type="EMBL" id="MFC4247288.1"/>
    </source>
</evidence>
<dbReference type="SUPFAM" id="SSF52402">
    <property type="entry name" value="Adenine nucleotide alpha hydrolases-like"/>
    <property type="match status" value="1"/>
</dbReference>
<reference evidence="2 3" key="1">
    <citation type="journal article" date="2014" name="Int. J. Syst. Evol. Microbiol.">
        <title>Complete genome sequence of Corynebacterium casei LMG S-19264T (=DSM 44701T), isolated from a smear-ripened cheese.</title>
        <authorList>
            <consortium name="US DOE Joint Genome Institute (JGI-PGF)"/>
            <person name="Walter F."/>
            <person name="Albersmeier A."/>
            <person name="Kalinowski J."/>
            <person name="Ruckert C."/>
        </authorList>
    </citation>
    <scope>NUCLEOTIDE SEQUENCE [LARGE SCALE GENOMIC DNA]</scope>
    <source>
        <strain evidence="2 3">IBRC-M 10912</strain>
    </source>
</reference>
<dbReference type="Proteomes" id="UP001595821">
    <property type="component" value="Unassembled WGS sequence"/>
</dbReference>
<gene>
    <name evidence="2" type="ORF">ACFOZ7_09805</name>
</gene>
<feature type="domain" description="UspA" evidence="1">
    <location>
        <begin position="2"/>
        <end position="121"/>
    </location>
</feature>
<dbReference type="InterPro" id="IPR006016">
    <property type="entry name" value="UspA"/>
</dbReference>
<dbReference type="Pfam" id="PF00582">
    <property type="entry name" value="Usp"/>
    <property type="match status" value="1"/>
</dbReference>
<evidence type="ECO:0000313" key="3">
    <source>
        <dbReference type="Proteomes" id="UP001595821"/>
    </source>
</evidence>
<name>A0ABD5NZ67_9EURY</name>
<proteinExistence type="predicted"/>
<protein>
    <submittedName>
        <fullName evidence="2">Universal stress protein</fullName>
    </submittedName>
</protein>
<evidence type="ECO:0000259" key="1">
    <source>
        <dbReference type="Pfam" id="PF00582"/>
    </source>
</evidence>
<accession>A0ABD5NZ67</accession>
<dbReference type="RefSeq" id="WP_246965915.1">
    <property type="nucleotide sequence ID" value="NZ_CP095397.1"/>
</dbReference>
<comment type="caution">
    <text evidence="2">The sequence shown here is derived from an EMBL/GenBank/DDBJ whole genome shotgun (WGS) entry which is preliminary data.</text>
</comment>
<dbReference type="CDD" id="cd00293">
    <property type="entry name" value="USP-like"/>
    <property type="match status" value="1"/>
</dbReference>
<organism evidence="2 3">
    <name type="scientific">Natribaculum luteum</name>
    <dbReference type="NCBI Taxonomy" id="1586232"/>
    <lineage>
        <taxon>Archaea</taxon>
        <taxon>Methanobacteriati</taxon>
        <taxon>Methanobacteriota</taxon>
        <taxon>Stenosarchaea group</taxon>
        <taxon>Halobacteria</taxon>
        <taxon>Halobacteriales</taxon>
        <taxon>Natrialbaceae</taxon>
        <taxon>Natribaculum</taxon>
    </lineage>
</organism>
<dbReference type="InterPro" id="IPR014729">
    <property type="entry name" value="Rossmann-like_a/b/a_fold"/>
</dbReference>
<dbReference type="EMBL" id="JBHSDJ010000029">
    <property type="protein sequence ID" value="MFC4247288.1"/>
    <property type="molecule type" value="Genomic_DNA"/>
</dbReference>
<dbReference type="Gene3D" id="3.40.50.620">
    <property type="entry name" value="HUPs"/>
    <property type="match status" value="1"/>
</dbReference>